<feature type="transmembrane region" description="Helical" evidence="9">
    <location>
        <begin position="883"/>
        <end position="909"/>
    </location>
</feature>
<dbReference type="Gene3D" id="3.30.1540.10">
    <property type="entry name" value="formyl-coa transferase, domain 3"/>
    <property type="match status" value="1"/>
</dbReference>
<protein>
    <submittedName>
        <fullName evidence="13">DUF221-domain-containing protein</fullName>
    </submittedName>
</protein>
<feature type="transmembrane region" description="Helical" evidence="9">
    <location>
        <begin position="637"/>
        <end position="659"/>
    </location>
</feature>
<feature type="compositionally biased region" description="Polar residues" evidence="8">
    <location>
        <begin position="1433"/>
        <end position="1449"/>
    </location>
</feature>
<feature type="transmembrane region" description="Helical" evidence="9">
    <location>
        <begin position="1133"/>
        <end position="1152"/>
    </location>
</feature>
<evidence type="ECO:0000256" key="5">
    <source>
        <dbReference type="ARBA" id="ARBA00022692"/>
    </source>
</evidence>
<evidence type="ECO:0000259" key="11">
    <source>
        <dbReference type="Pfam" id="PF13967"/>
    </source>
</evidence>
<dbReference type="PANTHER" id="PTHR13018:SF5">
    <property type="entry name" value="RE44586P"/>
    <property type="match status" value="1"/>
</dbReference>
<keyword evidence="4" id="KW-0813">Transport</keyword>
<dbReference type="InterPro" id="IPR003864">
    <property type="entry name" value="CSC1/OSCA1-like_7TM"/>
</dbReference>
<evidence type="ECO:0000259" key="12">
    <source>
        <dbReference type="Pfam" id="PF14703"/>
    </source>
</evidence>
<feature type="transmembrane region" description="Helical" evidence="9">
    <location>
        <begin position="1158"/>
        <end position="1178"/>
    </location>
</feature>
<dbReference type="InterPro" id="IPR044855">
    <property type="entry name" value="CoA-Trfase_III_dom3_sf"/>
</dbReference>
<evidence type="ECO:0000256" key="8">
    <source>
        <dbReference type="SAM" id="MobiDB-lite"/>
    </source>
</evidence>
<evidence type="ECO:0000313" key="13">
    <source>
        <dbReference type="EMBL" id="GES78950.1"/>
    </source>
</evidence>
<proteinExistence type="inferred from homology"/>
<feature type="domain" description="CSC1/OSCA1-like cytosolic" evidence="12">
    <location>
        <begin position="682"/>
        <end position="870"/>
    </location>
</feature>
<dbReference type="GO" id="GO:0005227">
    <property type="term" value="F:calcium-activated cation channel activity"/>
    <property type="evidence" value="ECO:0007669"/>
    <property type="project" value="InterPro"/>
</dbReference>
<dbReference type="InterPro" id="IPR045122">
    <property type="entry name" value="Csc1-like"/>
</dbReference>
<feature type="region of interest" description="Disordered" evidence="8">
    <location>
        <begin position="1330"/>
        <end position="1349"/>
    </location>
</feature>
<comment type="similarity">
    <text evidence="3">Belongs to the CoA-transferase III family.</text>
</comment>
<evidence type="ECO:0000256" key="3">
    <source>
        <dbReference type="ARBA" id="ARBA00008383"/>
    </source>
</evidence>
<feature type="transmembrane region" description="Helical" evidence="9">
    <location>
        <begin position="976"/>
        <end position="998"/>
    </location>
</feature>
<feature type="transmembrane region" description="Helical" evidence="9">
    <location>
        <begin position="1018"/>
        <end position="1041"/>
    </location>
</feature>
<dbReference type="Gene3D" id="3.40.50.10540">
    <property type="entry name" value="Crotonobetainyl-coa:carnitine coa-transferase, domain 1"/>
    <property type="match status" value="1"/>
</dbReference>
<gene>
    <name evidence="13" type="ORF">RCL2_000626100</name>
</gene>
<feature type="compositionally biased region" description="Low complexity" evidence="8">
    <location>
        <begin position="1214"/>
        <end position="1230"/>
    </location>
</feature>
<dbReference type="InterPro" id="IPR027815">
    <property type="entry name" value="CSC1/OSCA1-like_cyt"/>
</dbReference>
<feature type="transmembrane region" description="Helical" evidence="9">
    <location>
        <begin position="1098"/>
        <end position="1121"/>
    </location>
</feature>
<feature type="domain" description="CSC1/OSCA1-like 7TM region" evidence="10">
    <location>
        <begin position="881"/>
        <end position="1152"/>
    </location>
</feature>
<comment type="similarity">
    <text evidence="2">Belongs to the CSC1 (TC 1.A.17) family.</text>
</comment>
<dbReference type="Pfam" id="PF02515">
    <property type="entry name" value="CoA_transf_3"/>
    <property type="match status" value="1"/>
</dbReference>
<dbReference type="InterPro" id="IPR003673">
    <property type="entry name" value="CoA-Trfase_fam_III"/>
</dbReference>
<dbReference type="SUPFAM" id="SSF89796">
    <property type="entry name" value="CoA-transferase family III (CaiB/BaiF)"/>
    <property type="match status" value="1"/>
</dbReference>
<feature type="domain" description="CSC1/OSCA1-like N-terminal transmembrane" evidence="11">
    <location>
        <begin position="505"/>
        <end position="660"/>
    </location>
</feature>
<dbReference type="EMBL" id="BLAL01000040">
    <property type="protein sequence ID" value="GES78950.1"/>
    <property type="molecule type" value="Genomic_DNA"/>
</dbReference>
<dbReference type="Proteomes" id="UP000615446">
    <property type="component" value="Unassembled WGS sequence"/>
</dbReference>
<evidence type="ECO:0000256" key="6">
    <source>
        <dbReference type="ARBA" id="ARBA00022989"/>
    </source>
</evidence>
<organism evidence="13 14">
    <name type="scientific">Rhizophagus clarus</name>
    <dbReference type="NCBI Taxonomy" id="94130"/>
    <lineage>
        <taxon>Eukaryota</taxon>
        <taxon>Fungi</taxon>
        <taxon>Fungi incertae sedis</taxon>
        <taxon>Mucoromycota</taxon>
        <taxon>Glomeromycotina</taxon>
        <taxon>Glomeromycetes</taxon>
        <taxon>Glomerales</taxon>
        <taxon>Glomeraceae</taxon>
        <taxon>Rhizophagus</taxon>
    </lineage>
</organism>
<dbReference type="Pfam" id="PF14703">
    <property type="entry name" value="PHM7_cyt"/>
    <property type="match status" value="1"/>
</dbReference>
<dbReference type="OrthoDB" id="5863171at2759"/>
<keyword evidence="7 9" id="KW-0472">Membrane</keyword>
<evidence type="ECO:0000313" key="14">
    <source>
        <dbReference type="Proteomes" id="UP000615446"/>
    </source>
</evidence>
<dbReference type="PANTHER" id="PTHR13018">
    <property type="entry name" value="PROBABLE MEMBRANE PROTEIN DUF221-RELATED"/>
    <property type="match status" value="1"/>
</dbReference>
<keyword evidence="6 9" id="KW-1133">Transmembrane helix</keyword>
<feature type="transmembrane region" description="Helical" evidence="9">
    <location>
        <begin position="509"/>
        <end position="528"/>
    </location>
</feature>
<name>A0A8H3QFI6_9GLOM</name>
<feature type="transmembrane region" description="Helical" evidence="9">
    <location>
        <begin position="940"/>
        <end position="964"/>
    </location>
</feature>
<dbReference type="InterPro" id="IPR023606">
    <property type="entry name" value="CoA-Trfase_III_dom_1_sf"/>
</dbReference>
<evidence type="ECO:0000256" key="9">
    <source>
        <dbReference type="SAM" id="Phobius"/>
    </source>
</evidence>
<dbReference type="InterPro" id="IPR032880">
    <property type="entry name" value="CSC1/OSCA1-like_N"/>
</dbReference>
<evidence type="ECO:0000256" key="4">
    <source>
        <dbReference type="ARBA" id="ARBA00022448"/>
    </source>
</evidence>
<reference evidence="13" key="1">
    <citation type="submission" date="2019-10" db="EMBL/GenBank/DDBJ databases">
        <title>Conservation and host-specific expression of non-tandemly repeated heterogenous ribosome RNA gene in arbuscular mycorrhizal fungi.</title>
        <authorList>
            <person name="Maeda T."/>
            <person name="Kobayashi Y."/>
            <person name="Nakagawa T."/>
            <person name="Ezawa T."/>
            <person name="Yamaguchi K."/>
            <person name="Bino T."/>
            <person name="Nishimoto Y."/>
            <person name="Shigenobu S."/>
            <person name="Kawaguchi M."/>
        </authorList>
    </citation>
    <scope>NUCLEOTIDE SEQUENCE</scope>
    <source>
        <strain evidence="13">HR1</strain>
    </source>
</reference>
<evidence type="ECO:0000256" key="7">
    <source>
        <dbReference type="ARBA" id="ARBA00023136"/>
    </source>
</evidence>
<dbReference type="GO" id="GO:0003824">
    <property type="term" value="F:catalytic activity"/>
    <property type="evidence" value="ECO:0007669"/>
    <property type="project" value="InterPro"/>
</dbReference>
<comment type="caution">
    <text evidence="13">The sequence shown here is derived from an EMBL/GenBank/DDBJ whole genome shotgun (WGS) entry which is preliminary data.</text>
</comment>
<feature type="region of interest" description="Disordered" evidence="8">
    <location>
        <begin position="1407"/>
        <end position="1458"/>
    </location>
</feature>
<evidence type="ECO:0000256" key="1">
    <source>
        <dbReference type="ARBA" id="ARBA00004141"/>
    </source>
</evidence>
<comment type="subcellular location">
    <subcellularLocation>
        <location evidence="1">Membrane</location>
        <topology evidence="1">Multi-pass membrane protein</topology>
    </subcellularLocation>
</comment>
<accession>A0A8H3QFI6</accession>
<evidence type="ECO:0000256" key="2">
    <source>
        <dbReference type="ARBA" id="ARBA00007779"/>
    </source>
</evidence>
<dbReference type="GO" id="GO:0005886">
    <property type="term" value="C:plasma membrane"/>
    <property type="evidence" value="ECO:0007669"/>
    <property type="project" value="TreeGrafter"/>
</dbReference>
<keyword evidence="5 9" id="KW-0812">Transmembrane</keyword>
<feature type="region of interest" description="Disordered" evidence="8">
    <location>
        <begin position="1205"/>
        <end position="1248"/>
    </location>
</feature>
<feature type="transmembrane region" description="Helical" evidence="9">
    <location>
        <begin position="588"/>
        <end position="606"/>
    </location>
</feature>
<dbReference type="Pfam" id="PF02714">
    <property type="entry name" value="RSN1_7TM"/>
    <property type="match status" value="1"/>
</dbReference>
<sequence>MFNKLDSTVFSSIKNSKNKLGFFKRGLEASRKLQITKENEKRPKPLKGIRVLELGQLIAGPFCGTILGYYGAEVIKVETPKSGDPLRIWRHLDADGISPWFRSLARNKKSCEINLRTAEGKKLVGQLANKSDVLIENFRPGTMEKWGLGPDELYKTNPSLIYTRVSGYGQTGPLAAKPGYASVCEAMAGFRYINGFPNQAPVRPNISLGDSVAGLTAALGVVMGLLARNKVSSCDNLITGQVVDVAIYESMFNMMEGILPEYDRFGEIRQPSGTTVTGIVPTNAYLCSDGKYVIIGGNGDSIYKRLMQAAGRDDLTTEKFATNKDRVKYQELIDGAISEWTKTLTSKQVIEKLEKVDVPCGSIYNIDDIANDDHVKERKLIETVRVGKNKSNGYDLKVPAFAPKLESTPGETLWAGPDLGEHNREVFINLLELKEHDIKKLQDDKYVFYNLTQFKANDYYGNVQPKKINAWFSSRDSNQITFGIGGRPDRPPGDITHDADKSVLLTTQLMVAIPMGTFFLLVFCYLRTRWNTMFAPRSRLQKLAPDPLPTTFFGWIIPLYNMPESHILERVGLDAAVLLAFFKMSYKLFMFCAIAGFAVVGPISLAERFHLMPDKNERNPFDDGPVPLPIEDSPESIGVLISYAILTWIYSLATFYFTFYNYREFSDIRHKYYLKWKDTVTARTVMVTSIPKRLQTDAALAEFYESLELGTVESAVVYRNVRKLRHMIEKRTKYLQKLEEAYVDYLNNPCKDPNYDPDEALKEFEKANDAKTANANAAKILGKVSAKRPSIFTPFFKRVDKIEYYTENFFKYDKLVEEGRLGAYSSQPIGFVTFDNISSAQLAAQVLIRPEPFECSTELAPEPRDVYWYNMNIKRREFLVRNVIINIIVVLLVFFWSGPISVFATLLSLNVLKKFFPWLEHLAETNEFIKGFIQGTLPTLAVSLFNIILPKIMIGLSIIQGFNARSVIELSTFAKYYFFLLVNVLLVFSIAGAVATAYETITDPTGVPRRLAETLPRVSSFFVNFVVFQGIGLFPIHLLQLKEVAYTWTMRVFFSKTPRDYAKASAPPFMNYGEELPPMVLIFVIVIVYSSLRPLITFFGAIYFFLGYMCYKYLLLYVYFHPYETAGLAWPKIFRRIIIGLFIYQIMMIGYFSLNNNYYLAAAVFPTLICTSSFFYSVNSAYERAAAFIPLKNLREELNKIQTNTADVTITPKSPENSNNSDENTNTNTDNPPPAINEEDTEEGHSQRDVLEDDLYHADPDLYTDYAQPPMSLYEGILNTGMRNYGPPALVGILPWLWLPVKRVPSDEASSLGVFHRLLGMNKIGSKPIPIRARSGDAPLGETEEERNQRDLNHQKIADAKIKLATKRAAKDPNNPNKIYYHHPERRRSTLVSPISPVVSGDLDNILSTRPVRTSSPERSENVSREIPVSSREIPSTSREIPTTSREVPSTSTAISTSINIPGSENLQERAKPKRSMTDVFGKLAGKNF</sequence>
<evidence type="ECO:0000259" key="10">
    <source>
        <dbReference type="Pfam" id="PF02714"/>
    </source>
</evidence>
<dbReference type="Pfam" id="PF13967">
    <property type="entry name" value="RSN1_TM"/>
    <property type="match status" value="1"/>
</dbReference>